<proteinExistence type="predicted"/>
<evidence type="ECO:0000313" key="1">
    <source>
        <dbReference type="EMBL" id="GAU93517.1"/>
    </source>
</evidence>
<comment type="caution">
    <text evidence="1">The sequence shown here is derived from an EMBL/GenBank/DDBJ whole genome shotgun (WGS) entry which is preliminary data.</text>
</comment>
<sequence>MDEDSELKRRVEQKLNDCDVSGAVRILASDDVMAPVTTETLEALRAKHRLEQDSVAFPLKEFLVPPAVPVTSEEVINAVVSFPNGSAGGPDGLRPQHLKDMLKAVRDPASTELAESLALLITLMGNLTLLGAPLFNEAIPSVLKAKTDSAELMTARLEKISSHQALFLLKNCLGIPKLLYVLRCSPTYRWTQLLHDFDDVIRRCTAKIVNIDMDDSAWRQASLPAATKDYGLEPSCARRIFADAERRWTAQAVMD</sequence>
<name>A0A1D1V1Q7_RAMVA</name>
<dbReference type="EMBL" id="BDGG01000002">
    <property type="protein sequence ID" value="GAU93517.1"/>
    <property type="molecule type" value="Genomic_DNA"/>
</dbReference>
<dbReference type="Proteomes" id="UP000186922">
    <property type="component" value="Unassembled WGS sequence"/>
</dbReference>
<evidence type="ECO:0000313" key="2">
    <source>
        <dbReference type="Proteomes" id="UP000186922"/>
    </source>
</evidence>
<organism evidence="1 2">
    <name type="scientific">Ramazzottius varieornatus</name>
    <name type="common">Water bear</name>
    <name type="synonym">Tardigrade</name>
    <dbReference type="NCBI Taxonomy" id="947166"/>
    <lineage>
        <taxon>Eukaryota</taxon>
        <taxon>Metazoa</taxon>
        <taxon>Ecdysozoa</taxon>
        <taxon>Tardigrada</taxon>
        <taxon>Eutardigrada</taxon>
        <taxon>Parachela</taxon>
        <taxon>Hypsibioidea</taxon>
        <taxon>Ramazzottiidae</taxon>
        <taxon>Ramazzottius</taxon>
    </lineage>
</organism>
<reference evidence="1 2" key="1">
    <citation type="journal article" date="2016" name="Nat. Commun.">
        <title>Extremotolerant tardigrade genome and improved radiotolerance of human cultured cells by tardigrade-unique protein.</title>
        <authorList>
            <person name="Hashimoto T."/>
            <person name="Horikawa D.D."/>
            <person name="Saito Y."/>
            <person name="Kuwahara H."/>
            <person name="Kozuka-Hata H."/>
            <person name="Shin-I T."/>
            <person name="Minakuchi Y."/>
            <person name="Ohishi K."/>
            <person name="Motoyama A."/>
            <person name="Aizu T."/>
            <person name="Enomoto A."/>
            <person name="Kondo K."/>
            <person name="Tanaka S."/>
            <person name="Hara Y."/>
            <person name="Koshikawa S."/>
            <person name="Sagara H."/>
            <person name="Miura T."/>
            <person name="Yokobori S."/>
            <person name="Miyagawa K."/>
            <person name="Suzuki Y."/>
            <person name="Kubo T."/>
            <person name="Oyama M."/>
            <person name="Kohara Y."/>
            <person name="Fujiyama A."/>
            <person name="Arakawa K."/>
            <person name="Katayama T."/>
            <person name="Toyoda A."/>
            <person name="Kunieda T."/>
        </authorList>
    </citation>
    <scope>NUCLEOTIDE SEQUENCE [LARGE SCALE GENOMIC DNA]</scope>
    <source>
        <strain evidence="1 2">YOKOZUNA-1</strain>
    </source>
</reference>
<dbReference type="AlphaFoldDB" id="A0A1D1V1Q7"/>
<protein>
    <submittedName>
        <fullName evidence="1">Uncharacterized protein</fullName>
    </submittedName>
</protein>
<keyword evidence="2" id="KW-1185">Reference proteome</keyword>
<accession>A0A1D1V1Q7</accession>
<dbReference type="OrthoDB" id="2016582at2759"/>
<gene>
    <name evidence="1" type="primary">RvY_05447-1</name>
    <name evidence="1" type="synonym">RvY_05447.1</name>
    <name evidence="1" type="ORF">RvY_05447</name>
</gene>